<dbReference type="InterPro" id="IPR012722">
    <property type="entry name" value="Chap_CCT_zeta"/>
</dbReference>
<proteinExistence type="inferred from homology"/>
<dbReference type="Pfam" id="PF00118">
    <property type="entry name" value="Cpn60_TCP1"/>
    <property type="match status" value="1"/>
</dbReference>
<keyword evidence="6 12" id="KW-0863">Zinc-finger</keyword>
<evidence type="ECO:0000256" key="9">
    <source>
        <dbReference type="ARBA" id="ARBA00023186"/>
    </source>
</evidence>
<dbReference type="SUPFAM" id="SSF48592">
    <property type="entry name" value="GroEL equatorial domain-like"/>
    <property type="match status" value="1"/>
</dbReference>
<dbReference type="GO" id="GO:0005524">
    <property type="term" value="F:ATP binding"/>
    <property type="evidence" value="ECO:0007669"/>
    <property type="project" value="UniProtKB-KW"/>
</dbReference>
<dbReference type="FunFam" id="3.50.7.10:FF:000004">
    <property type="entry name" value="T-complex protein 1 subunit zeta"/>
    <property type="match status" value="1"/>
</dbReference>
<dbReference type="Pfam" id="PF01753">
    <property type="entry name" value="zf-MYND"/>
    <property type="match status" value="1"/>
</dbReference>
<dbReference type="EMBL" id="JAIWOZ010000004">
    <property type="protein sequence ID" value="KAH6606181.1"/>
    <property type="molecule type" value="Genomic_DNA"/>
</dbReference>
<evidence type="ECO:0000256" key="5">
    <source>
        <dbReference type="ARBA" id="ARBA00022741"/>
    </source>
</evidence>
<dbReference type="FunFam" id="1.10.560.10:FF:000058">
    <property type="entry name" value="T-complex protein 1 subunit zeta"/>
    <property type="match status" value="1"/>
</dbReference>
<feature type="region of interest" description="Disordered" evidence="14">
    <location>
        <begin position="1921"/>
        <end position="1940"/>
    </location>
</feature>
<sequence length="2109" mass="230765">MILAEEQEVSAEALWDIYYHMYLDEQTTELVGRHVQAVIQTLDSLESFMRSPYGSSLKICDDDTLNDVRKALQRISSAAENGNREEQVAKLSSSLQSSRGGMEEGRLVLTALRSAAPRIMDSKLTLPHNYEHYWKEGVAMIQGKTAETPNPMLAGLVSEWELLHYGSDPLLSFHLATAFTDLPDHSPLKPDVVEGEEYRVVAAARTQFFAWVHAFRSLKDRFRVRFVVSDAFAFSHTLQYAGATGKVSANWYRRLWDSRVLCLDRASYGHNGTAPTKFDAIETSNLSDQFDTLNILVSASPLLKPKPWATLHTEKLFGNCKSGQQSLDKLLHGPSTTVSLLLGLIPLQYWTNAKVESHVDEVFMLMLSQSGDIPSPSQFRTRLAWRRDDQFGGYDVERPKIHMEAKDVAETLFQMYLEMFENEREEVPSSPSDAKNSDIYPRFHRGSFTALLGLVKGRVKTDWEAMLEHLLGSIEGDPSLTLAGNQVQDFHVQLFLSKLHTGKRMYFRDDDSEVDSDGDDDGYVDYDDDDDDDDDGDEDDDDGDVPTMPIAGPLSGWRRISRVVAVTLVVSRDTFDGLFPQPDPSSPIPTLVGTLSAGANAPKQWLSVFDDVHIVFGRVTASGDMASGDAVVSIQEDELGWSGTSPLIATFLVPTTALLEEPVTGLVGLRVAATSAGSITFAPSMGLPYTIYETTLSNTARVFISKLMPGTSAHKVMSGGVRPFKDAIAHAYSEGAVTLTAAMSPEKHAVASLTARMHISSRRGKTLLRDKAPIRLQQSDPFTIKVVFDNKKLTCPLKYPVPVTRVGSKTRIARTSGYIEVMAPLASPNQSKILRDFISPTMMTWQGLPVAVNIPHVNLDNLPIIDPSEKESLGWMVSLTSLQFSTQEKKLRAAVDRAGLAKDVRVNFKETLFSMFMLSSGAQGGQTSMFLFNHPGRGGVQMLIFVSALRLEADMASVVLDAAIIPLTLKMLESEKLRDFLSDIRVLGGCILAVNDEELNLLKKTIPSLIERCRTWSHLPTCEYSGRGSAAPLSFEHGRQWLCSCGSGKIPDDFVAVPSWKDVAEHAVRIAISPMFSVPFVESVFTMEALDGTTVDENSIFNVKTCGNCKRTESLDGPKLRKCKGCLQTQYCSTECQRADWKKHRMEAIEMSAAQLLNPKAESRRRGEALRVNISAGEGLQDVLKSNLGPRGTIKMLVDGAGQIKLTKDGNVLLREMQIQNPTAVMIARAATAQDDICGDGTTSVVLLVGELLKQADRYISEGLHPRIITDGFEIAKAEALKFLDSFKLPKEVDRELLLNVARTSLATKLNSTLAAKLTPDIVDAVLAIYQAPAKPDLHMVEIMKMQHRTASDTQLIRGLALDHGARHPDMPKRLENCYILTMNVSLEYEKTEINSGFFYSSAEQRDKLVESERRFVDAKLKKIVELKKQVCGDDGKKSFAIINQKGIDPLSLDVLAKNGILALRRAKRRNMERLQLICGGIAQNSVDDLTPDVLGWAGLVYEQTLGEEKYTFVEEVKDPKSVTLLIKGPNQHTIAQVTDAVRDGLRSVYNMIVDKSVVPGAGAFQVACAAHLKSDAFAKTVKGKAKWGVEAFADALLIIPKTLAANAGHDVQDALAALQDEYAEGQVVGLNLETGEPMDPELEGVFDSFRVLRNCIASSSGIASNLLLCDELLKARQMGRAAGPGPGMDGPEDHISLQSVGAAFATMADYASDSSEGEFTETNVLLGYASREAEEDTISKLGGTPEWLDADKPPSAALARCKVCKDLMALLLQLNGELPEKFPTHERRLYVFACRRATCRRKAGSVRSLRGVRVWKESAEAAGKVEEKTPEKKPEPEEKKKDGPGLGESLFGAKPLGASGGNPFSSNANPFSPAASNPFSSPSSSSPNSFSSQPVKPAAAASAANLSKTFAETLAIDTTPAAGAPTLPEPWPETASQPTPYPTLFLADADYETLDPTPTKMPANVSIADADAPEPSALDREAFESAMDATFQKFADRMAQNPEQCIRYEFGGVPLLYSKTDEVGELLTKRTMPGCPNCGGRRAFEVQLTPNAITELEEDDLSLDGMEWGTVIVGVCEGDCSPRHTAVEEAGYLEEWAGVQWEELATNK</sequence>
<dbReference type="PROSITE" id="PS00750">
    <property type="entry name" value="TCP1_1"/>
    <property type="match status" value="1"/>
</dbReference>
<dbReference type="PROSITE" id="PS00751">
    <property type="entry name" value="TCP1_2"/>
    <property type="match status" value="1"/>
</dbReference>
<evidence type="ECO:0000256" key="6">
    <source>
        <dbReference type="ARBA" id="ARBA00022771"/>
    </source>
</evidence>
<dbReference type="GO" id="GO:0005832">
    <property type="term" value="C:chaperonin-containing T-complex"/>
    <property type="evidence" value="ECO:0007669"/>
    <property type="project" value="UniProtKB-ARBA"/>
</dbReference>
<dbReference type="PRINTS" id="PR00304">
    <property type="entry name" value="TCOMPLEXTCP1"/>
</dbReference>
<keyword evidence="9 13" id="KW-0143">Chaperone</keyword>
<protein>
    <recommendedName>
        <fullName evidence="10">T-complex protein 1 subunit zeta</fullName>
    </recommendedName>
    <alternativeName>
        <fullName evidence="11">CCT-zeta</fullName>
    </alternativeName>
</protein>
<evidence type="ECO:0000256" key="2">
    <source>
        <dbReference type="ARBA" id="ARBA00008020"/>
    </source>
</evidence>
<accession>A0A9P8QJ57</accession>
<dbReference type="PROSITE" id="PS50865">
    <property type="entry name" value="ZF_MYND_2"/>
    <property type="match status" value="1"/>
</dbReference>
<keyword evidence="7" id="KW-0862">Zinc</keyword>
<evidence type="ECO:0000256" key="11">
    <source>
        <dbReference type="ARBA" id="ARBA00044261"/>
    </source>
</evidence>
<feature type="region of interest" description="Disordered" evidence="14">
    <location>
        <begin position="509"/>
        <end position="552"/>
    </location>
</feature>
<evidence type="ECO:0000313" key="16">
    <source>
        <dbReference type="EMBL" id="KAH6606181.1"/>
    </source>
</evidence>
<evidence type="ECO:0000313" key="17">
    <source>
        <dbReference type="Proteomes" id="UP000827724"/>
    </source>
</evidence>
<dbReference type="InterPro" id="IPR007320">
    <property type="entry name" value="PDCD2_C"/>
</dbReference>
<dbReference type="Gene3D" id="6.10.140.2220">
    <property type="match status" value="1"/>
</dbReference>
<dbReference type="CDD" id="cd03342">
    <property type="entry name" value="TCP1_zeta"/>
    <property type="match status" value="1"/>
</dbReference>
<dbReference type="Proteomes" id="UP000827724">
    <property type="component" value="Unassembled WGS sequence"/>
</dbReference>
<keyword evidence="4" id="KW-0479">Metal-binding</keyword>
<dbReference type="OrthoDB" id="10052040at2759"/>
<evidence type="ECO:0000259" key="15">
    <source>
        <dbReference type="PROSITE" id="PS50865"/>
    </source>
</evidence>
<evidence type="ECO:0000256" key="7">
    <source>
        <dbReference type="ARBA" id="ARBA00022833"/>
    </source>
</evidence>
<keyword evidence="17" id="KW-1185">Reference proteome</keyword>
<evidence type="ECO:0000256" key="10">
    <source>
        <dbReference type="ARBA" id="ARBA00039582"/>
    </source>
</evidence>
<organism evidence="16 17">
    <name type="scientific">Trichoderma cornu-damae</name>
    <dbReference type="NCBI Taxonomy" id="654480"/>
    <lineage>
        <taxon>Eukaryota</taxon>
        <taxon>Fungi</taxon>
        <taxon>Dikarya</taxon>
        <taxon>Ascomycota</taxon>
        <taxon>Pezizomycotina</taxon>
        <taxon>Sordariomycetes</taxon>
        <taxon>Hypocreomycetidae</taxon>
        <taxon>Hypocreales</taxon>
        <taxon>Hypocreaceae</taxon>
        <taxon>Trichoderma</taxon>
    </lineage>
</organism>
<dbReference type="GO" id="GO:0016887">
    <property type="term" value="F:ATP hydrolysis activity"/>
    <property type="evidence" value="ECO:0007669"/>
    <property type="project" value="InterPro"/>
</dbReference>
<evidence type="ECO:0000256" key="14">
    <source>
        <dbReference type="SAM" id="MobiDB-lite"/>
    </source>
</evidence>
<name>A0A9P8QJ57_9HYPO</name>
<keyword evidence="5 13" id="KW-0547">Nucleotide-binding</keyword>
<evidence type="ECO:0000256" key="12">
    <source>
        <dbReference type="PROSITE-ProRule" id="PRU00134"/>
    </source>
</evidence>
<dbReference type="GO" id="GO:0008270">
    <property type="term" value="F:zinc ion binding"/>
    <property type="evidence" value="ECO:0007669"/>
    <property type="project" value="UniProtKB-KW"/>
</dbReference>
<feature type="compositionally biased region" description="Acidic residues" evidence="14">
    <location>
        <begin position="510"/>
        <end position="544"/>
    </location>
</feature>
<dbReference type="SUPFAM" id="SSF144232">
    <property type="entry name" value="HIT/MYND zinc finger-like"/>
    <property type="match status" value="1"/>
</dbReference>
<feature type="domain" description="MYND-type" evidence="15">
    <location>
        <begin position="1106"/>
        <end position="1148"/>
    </location>
</feature>
<dbReference type="InterPro" id="IPR027413">
    <property type="entry name" value="GROEL-like_equatorial_sf"/>
</dbReference>
<dbReference type="PANTHER" id="PTHR11353">
    <property type="entry name" value="CHAPERONIN"/>
    <property type="match status" value="1"/>
</dbReference>
<dbReference type="InterPro" id="IPR002194">
    <property type="entry name" value="Chaperonin_TCP-1_CS"/>
</dbReference>
<dbReference type="Gene3D" id="3.30.260.10">
    <property type="entry name" value="TCP-1-like chaperonin intermediate domain"/>
    <property type="match status" value="1"/>
</dbReference>
<dbReference type="InterPro" id="IPR027410">
    <property type="entry name" value="TCP-1-like_intermed_sf"/>
</dbReference>
<dbReference type="Gene3D" id="3.50.7.10">
    <property type="entry name" value="GroEL"/>
    <property type="match status" value="1"/>
</dbReference>
<comment type="caution">
    <text evidence="16">The sequence shown here is derived from an EMBL/GenBank/DDBJ whole genome shotgun (WGS) entry which is preliminary data.</text>
</comment>
<evidence type="ECO:0000256" key="13">
    <source>
        <dbReference type="RuleBase" id="RU004187"/>
    </source>
</evidence>
<dbReference type="Pfam" id="PF04194">
    <property type="entry name" value="PDCD2_C"/>
    <property type="match status" value="1"/>
</dbReference>
<reference evidence="16" key="1">
    <citation type="submission" date="2021-08" db="EMBL/GenBank/DDBJ databases">
        <title>Chromosome-Level Trichoderma cornu-damae using Hi-C Data.</title>
        <authorList>
            <person name="Kim C.S."/>
        </authorList>
    </citation>
    <scope>NUCLEOTIDE SEQUENCE</scope>
    <source>
        <strain evidence="16">KA19-0412C</strain>
    </source>
</reference>
<keyword evidence="3" id="KW-0963">Cytoplasm</keyword>
<evidence type="ECO:0000256" key="1">
    <source>
        <dbReference type="ARBA" id="ARBA00004496"/>
    </source>
</evidence>
<feature type="compositionally biased region" description="Basic and acidic residues" evidence="14">
    <location>
        <begin position="1820"/>
        <end position="1844"/>
    </location>
</feature>
<dbReference type="NCBIfam" id="TIGR02347">
    <property type="entry name" value="chap_CCT_zeta"/>
    <property type="match status" value="1"/>
</dbReference>
<feature type="region of interest" description="Disordered" evidence="14">
    <location>
        <begin position="1820"/>
        <end position="1895"/>
    </location>
</feature>
<dbReference type="Gene3D" id="1.10.560.10">
    <property type="entry name" value="GroEL-like equatorial domain"/>
    <property type="match status" value="1"/>
</dbReference>
<dbReference type="InterPro" id="IPR017998">
    <property type="entry name" value="Chaperone_TCP-1"/>
</dbReference>
<evidence type="ECO:0000256" key="4">
    <source>
        <dbReference type="ARBA" id="ARBA00022723"/>
    </source>
</evidence>
<dbReference type="SUPFAM" id="SSF52029">
    <property type="entry name" value="GroEL apical domain-like"/>
    <property type="match status" value="1"/>
</dbReference>
<comment type="similarity">
    <text evidence="2 13">Belongs to the TCP-1 chaperonin family.</text>
</comment>
<dbReference type="GO" id="GO:0140662">
    <property type="term" value="F:ATP-dependent protein folding chaperone"/>
    <property type="evidence" value="ECO:0007669"/>
    <property type="project" value="InterPro"/>
</dbReference>
<comment type="subcellular location">
    <subcellularLocation>
        <location evidence="1">Cytoplasm</location>
    </subcellularLocation>
</comment>
<dbReference type="GO" id="GO:0051082">
    <property type="term" value="F:unfolded protein binding"/>
    <property type="evidence" value="ECO:0007669"/>
    <property type="project" value="InterPro"/>
</dbReference>
<feature type="compositionally biased region" description="Low complexity" evidence="14">
    <location>
        <begin position="1863"/>
        <end position="1895"/>
    </location>
</feature>
<gene>
    <name evidence="16" type="ORF">Trco_005334</name>
</gene>
<evidence type="ECO:0000256" key="3">
    <source>
        <dbReference type="ARBA" id="ARBA00022490"/>
    </source>
</evidence>
<evidence type="ECO:0000256" key="8">
    <source>
        <dbReference type="ARBA" id="ARBA00022840"/>
    </source>
</evidence>
<keyword evidence="8 13" id="KW-0067">ATP-binding</keyword>
<dbReference type="InterPro" id="IPR027409">
    <property type="entry name" value="GroEL-like_apical_dom_sf"/>
</dbReference>
<dbReference type="SUPFAM" id="SSF54849">
    <property type="entry name" value="GroEL-intermediate domain like"/>
    <property type="match status" value="1"/>
</dbReference>
<dbReference type="InterPro" id="IPR002423">
    <property type="entry name" value="Cpn60/GroEL/TCP-1"/>
</dbReference>
<dbReference type="InterPro" id="IPR002893">
    <property type="entry name" value="Znf_MYND"/>
</dbReference>